<gene>
    <name evidence="1" type="ORF">Goshw_015017</name>
</gene>
<comment type="caution">
    <text evidence="1">The sequence shown here is derived from an EMBL/GenBank/DDBJ whole genome shotgun (WGS) entry which is preliminary data.</text>
</comment>
<evidence type="ECO:0000313" key="1">
    <source>
        <dbReference type="EMBL" id="MBA0857639.1"/>
    </source>
</evidence>
<name>A0A7J9LH01_GOSSC</name>
<reference evidence="1 2" key="1">
    <citation type="journal article" date="2019" name="Genome Biol. Evol.">
        <title>Insights into the evolution of the New World diploid cottons (Gossypium, subgenus Houzingenia) based on genome sequencing.</title>
        <authorList>
            <person name="Grover C.E."/>
            <person name="Arick M.A. 2nd"/>
            <person name="Thrash A."/>
            <person name="Conover J.L."/>
            <person name="Sanders W.S."/>
            <person name="Peterson D.G."/>
            <person name="Frelichowski J.E."/>
            <person name="Scheffler J.A."/>
            <person name="Scheffler B.E."/>
            <person name="Wendel J.F."/>
        </authorList>
    </citation>
    <scope>NUCLEOTIDE SEQUENCE [LARGE SCALE GENOMIC DNA]</scope>
    <source>
        <strain evidence="1">1</strain>
        <tissue evidence="1">Leaf</tissue>
    </source>
</reference>
<keyword evidence="2" id="KW-1185">Reference proteome</keyword>
<dbReference type="Proteomes" id="UP000593576">
    <property type="component" value="Unassembled WGS sequence"/>
</dbReference>
<proteinExistence type="predicted"/>
<sequence>MENEMEGLKLDGKEEVMLLHCFLMTSVVYFPAMKSKKANFWLPLGGV</sequence>
<dbReference type="EMBL" id="JABFAF010000006">
    <property type="protein sequence ID" value="MBA0857639.1"/>
    <property type="molecule type" value="Genomic_DNA"/>
</dbReference>
<dbReference type="AlphaFoldDB" id="A0A7J9LH01"/>
<accession>A0A7J9LH01</accession>
<organism evidence="1 2">
    <name type="scientific">Gossypium schwendimanii</name>
    <name type="common">Cotton</name>
    <dbReference type="NCBI Taxonomy" id="34291"/>
    <lineage>
        <taxon>Eukaryota</taxon>
        <taxon>Viridiplantae</taxon>
        <taxon>Streptophyta</taxon>
        <taxon>Embryophyta</taxon>
        <taxon>Tracheophyta</taxon>
        <taxon>Spermatophyta</taxon>
        <taxon>Magnoliopsida</taxon>
        <taxon>eudicotyledons</taxon>
        <taxon>Gunneridae</taxon>
        <taxon>Pentapetalae</taxon>
        <taxon>rosids</taxon>
        <taxon>malvids</taxon>
        <taxon>Malvales</taxon>
        <taxon>Malvaceae</taxon>
        <taxon>Malvoideae</taxon>
        <taxon>Gossypium</taxon>
    </lineage>
</organism>
<protein>
    <submittedName>
        <fullName evidence="1">Uncharacterized protein</fullName>
    </submittedName>
</protein>
<evidence type="ECO:0000313" key="2">
    <source>
        <dbReference type="Proteomes" id="UP000593576"/>
    </source>
</evidence>